<keyword evidence="2" id="KW-1185">Reference proteome</keyword>
<comment type="caution">
    <text evidence="1">The sequence shown here is derived from an EMBL/GenBank/DDBJ whole genome shotgun (WGS) entry which is preliminary data.</text>
</comment>
<gene>
    <name evidence="1" type="ORF">GCM10011585_25560</name>
</gene>
<dbReference type="EMBL" id="BMGT01000003">
    <property type="protein sequence ID" value="GGG81017.1"/>
    <property type="molecule type" value="Genomic_DNA"/>
</dbReference>
<sequence>MLRAVALGAGWCLLCVAVRLLFARRLEAEVVVPRLLVFTVVRAELFFPLVVLFFSFEEVLFFAVDAVLE</sequence>
<reference evidence="1" key="2">
    <citation type="submission" date="2020-09" db="EMBL/GenBank/DDBJ databases">
        <authorList>
            <person name="Sun Q."/>
            <person name="Zhou Y."/>
        </authorList>
    </citation>
    <scope>NUCLEOTIDE SEQUENCE</scope>
    <source>
        <strain evidence="1">CGMCC 1.12997</strain>
    </source>
</reference>
<evidence type="ECO:0000313" key="1">
    <source>
        <dbReference type="EMBL" id="GGG81017.1"/>
    </source>
</evidence>
<protein>
    <submittedName>
        <fullName evidence="1">Uncharacterized protein</fullName>
    </submittedName>
</protein>
<accession>A0A917M6S7</accession>
<organism evidence="1 2">
    <name type="scientific">Edaphobacter dinghuensis</name>
    <dbReference type="NCBI Taxonomy" id="1560005"/>
    <lineage>
        <taxon>Bacteria</taxon>
        <taxon>Pseudomonadati</taxon>
        <taxon>Acidobacteriota</taxon>
        <taxon>Terriglobia</taxon>
        <taxon>Terriglobales</taxon>
        <taxon>Acidobacteriaceae</taxon>
        <taxon>Edaphobacter</taxon>
    </lineage>
</organism>
<proteinExistence type="predicted"/>
<name>A0A917M6S7_9BACT</name>
<evidence type="ECO:0000313" key="2">
    <source>
        <dbReference type="Proteomes" id="UP000647241"/>
    </source>
</evidence>
<dbReference type="AlphaFoldDB" id="A0A917M6S7"/>
<dbReference type="Proteomes" id="UP000647241">
    <property type="component" value="Unassembled WGS sequence"/>
</dbReference>
<reference evidence="1" key="1">
    <citation type="journal article" date="2014" name="Int. J. Syst. Evol. Microbiol.">
        <title>Complete genome sequence of Corynebacterium casei LMG S-19264T (=DSM 44701T), isolated from a smear-ripened cheese.</title>
        <authorList>
            <consortium name="US DOE Joint Genome Institute (JGI-PGF)"/>
            <person name="Walter F."/>
            <person name="Albersmeier A."/>
            <person name="Kalinowski J."/>
            <person name="Ruckert C."/>
        </authorList>
    </citation>
    <scope>NUCLEOTIDE SEQUENCE</scope>
    <source>
        <strain evidence="1">CGMCC 1.12997</strain>
    </source>
</reference>